<reference evidence="1 2" key="1">
    <citation type="submission" date="2020-06" db="EMBL/GenBank/DDBJ databases">
        <title>The yeast mating-type switching endonuclease HO is a domesticated member of an unorthodox homing genetic element family.</title>
        <authorList>
            <person name="Coughlan A.Y."/>
            <person name="Lombardi L."/>
            <person name="Braun-Galleani S."/>
            <person name="Martos A.R."/>
            <person name="Galeote V."/>
            <person name="Bigey F."/>
            <person name="Dequin S."/>
            <person name="Byrne K.P."/>
            <person name="Wolfe K.H."/>
        </authorList>
    </citation>
    <scope>NUCLEOTIDE SEQUENCE [LARGE SCALE GENOMIC DNA]</scope>
    <source>
        <strain evidence="1 2">CBS2947</strain>
    </source>
</reference>
<dbReference type="GO" id="GO:0008641">
    <property type="term" value="F:ubiquitin-like modifier activating enzyme activity"/>
    <property type="evidence" value="ECO:0007669"/>
    <property type="project" value="InterPro"/>
</dbReference>
<gene>
    <name evidence="1" type="ORF">HG537_0B05970</name>
</gene>
<accession>A0A7H9HPH3</accession>
<evidence type="ECO:0000313" key="2">
    <source>
        <dbReference type="Proteomes" id="UP000510647"/>
    </source>
</evidence>
<keyword evidence="2" id="KW-1185">Reference proteome</keyword>
<evidence type="ECO:0008006" key="3">
    <source>
        <dbReference type="Google" id="ProtNLM"/>
    </source>
</evidence>
<dbReference type="InterPro" id="IPR035985">
    <property type="entry name" value="Ubiquitin-activating_enz"/>
</dbReference>
<sequence length="440" mass="50487">MLDRFDRQVRIWGTSAQISLQRAHVCLVAKSFHEALVQEILKSLVLSGIGEITLLLEDPDSVKQLSGCFFAVNEIFEGENVDTHISSWECIDEPVCVYTVIVAVNLEGSKELDWLIGRAREPVVFACAKGSSGHVELCLKEGHFVIDSRPGYTIPDIRVCDAWPELIEFYESFDLAQWSSSGRLSEIPYPVILYHMVKDIDKKEVMNVSSKFVKSKIEEQFPNNLGDLNIIEAKRFAHLAVRSLDELGRMKKFLRDVEPEMYRDDWFDPLNREIAYFLKCLKEYLSRYNSLPISDNLPDMESSTKLYGRLKCLYQSKHREDVRCFNDIVSKDEQQLSVSNSAEETFIRKLSCLEFCRANTRIDLTEMKAYQALNREHHPNALSRYTENVNEPGYEAITFHTSCFIGGVASQEIIKIITHQHVPISGRYHYEQHDKGPVGV</sequence>
<dbReference type="EMBL" id="CP059268">
    <property type="protein sequence ID" value="QLQ79250.1"/>
    <property type="molecule type" value="Genomic_DNA"/>
</dbReference>
<dbReference type="Gene3D" id="3.40.50.720">
    <property type="entry name" value="NAD(P)-binding Rossmann-like Domain"/>
    <property type="match status" value="1"/>
</dbReference>
<evidence type="ECO:0000313" key="1">
    <source>
        <dbReference type="EMBL" id="QLQ79250.1"/>
    </source>
</evidence>
<name>A0A7H9HPH3_9SACH</name>
<protein>
    <recommendedName>
        <fullName evidence="3">NEDD8-activating enzyme E1 regulatory subunit</fullName>
    </recommendedName>
</protein>
<organism evidence="1 2">
    <name type="scientific">Torulaspora globosa</name>
    <dbReference type="NCBI Taxonomy" id="48254"/>
    <lineage>
        <taxon>Eukaryota</taxon>
        <taxon>Fungi</taxon>
        <taxon>Dikarya</taxon>
        <taxon>Ascomycota</taxon>
        <taxon>Saccharomycotina</taxon>
        <taxon>Saccharomycetes</taxon>
        <taxon>Saccharomycetales</taxon>
        <taxon>Saccharomycetaceae</taxon>
        <taxon>Torulaspora</taxon>
    </lineage>
</organism>
<dbReference type="AlphaFoldDB" id="A0A7H9HPH3"/>
<proteinExistence type="predicted"/>
<dbReference type="Proteomes" id="UP000510647">
    <property type="component" value="Chromosome 2"/>
</dbReference>
<dbReference type="OrthoDB" id="1708823at2759"/>
<dbReference type="SUPFAM" id="SSF69572">
    <property type="entry name" value="Activating enzymes of the ubiquitin-like proteins"/>
    <property type="match status" value="1"/>
</dbReference>